<evidence type="ECO:0000313" key="2">
    <source>
        <dbReference type="EMBL" id="SEG00506.1"/>
    </source>
</evidence>
<keyword evidence="1" id="KW-0812">Transmembrane</keyword>
<feature type="transmembrane region" description="Helical" evidence="1">
    <location>
        <begin position="110"/>
        <end position="128"/>
    </location>
</feature>
<evidence type="ECO:0000256" key="1">
    <source>
        <dbReference type="SAM" id="Phobius"/>
    </source>
</evidence>
<dbReference type="Gene3D" id="1.20.950.20">
    <property type="entry name" value="Transmembrane di-heme cytochromes, Chain C"/>
    <property type="match status" value="1"/>
</dbReference>
<gene>
    <name evidence="2" type="ORF">SAMN05421751_108123</name>
</gene>
<reference evidence="2 3" key="1">
    <citation type="submission" date="2016-10" db="EMBL/GenBank/DDBJ databases">
        <authorList>
            <person name="de Groot N.N."/>
        </authorList>
    </citation>
    <scope>NUCLEOTIDE SEQUENCE [LARGE SCALE GENOMIC DNA]</scope>
    <source>
        <strain evidence="2 3">DSM 23413</strain>
    </source>
</reference>
<dbReference type="EMBL" id="FNVD01000008">
    <property type="protein sequence ID" value="SEG00506.1"/>
    <property type="molecule type" value="Genomic_DNA"/>
</dbReference>
<organism evidence="2 3">
    <name type="scientific">Jhaorihella thermophila</name>
    <dbReference type="NCBI Taxonomy" id="488547"/>
    <lineage>
        <taxon>Bacteria</taxon>
        <taxon>Pseudomonadati</taxon>
        <taxon>Pseudomonadota</taxon>
        <taxon>Alphaproteobacteria</taxon>
        <taxon>Rhodobacterales</taxon>
        <taxon>Paracoccaceae</taxon>
        <taxon>Jhaorihella</taxon>
    </lineage>
</organism>
<name>A0A1H5WMP2_9RHOB</name>
<proteinExistence type="predicted"/>
<dbReference type="Proteomes" id="UP000236742">
    <property type="component" value="Unassembled WGS sequence"/>
</dbReference>
<sequence>MTVLQFLEGPMFYAAFAIFAVGAIWRVAGIVRLGRKPDLAPPKGSAAAGWFKGNLRHFVPRGLFAERTWMHLLGGYAFHLGLFVLLVFAAPHIAFFERFTGLSWTALPRWGFILAAEFAFAGLIVLWVRRFSDPVMRQISDRDDHAGSWLTFLVMLTGCLALEEAHDALRALHMGLVNLWLIYFPFSRLMHAFTFALARGATGAVYGRKGMNP</sequence>
<dbReference type="InterPro" id="IPR036197">
    <property type="entry name" value="NarG-like_sf"/>
</dbReference>
<dbReference type="OrthoDB" id="7872966at2"/>
<keyword evidence="3" id="KW-1185">Reference proteome</keyword>
<feature type="transmembrane region" description="Helical" evidence="1">
    <location>
        <begin position="12"/>
        <end position="33"/>
    </location>
</feature>
<protein>
    <recommendedName>
        <fullName evidence="4">Nitrate reductase gamma subunit</fullName>
    </recommendedName>
</protein>
<feature type="transmembrane region" description="Helical" evidence="1">
    <location>
        <begin position="69"/>
        <end position="90"/>
    </location>
</feature>
<dbReference type="AlphaFoldDB" id="A0A1H5WMP2"/>
<dbReference type="RefSeq" id="WP_104008194.1">
    <property type="nucleotide sequence ID" value="NZ_FNVD01000008.1"/>
</dbReference>
<evidence type="ECO:0008006" key="4">
    <source>
        <dbReference type="Google" id="ProtNLM"/>
    </source>
</evidence>
<evidence type="ECO:0000313" key="3">
    <source>
        <dbReference type="Proteomes" id="UP000236742"/>
    </source>
</evidence>
<keyword evidence="1" id="KW-1133">Transmembrane helix</keyword>
<keyword evidence="1" id="KW-0472">Membrane</keyword>
<dbReference type="SUPFAM" id="SSF103501">
    <property type="entry name" value="Respiratory nitrate reductase 1 gamma chain"/>
    <property type="match status" value="1"/>
</dbReference>
<accession>A0A1H5WMP2</accession>